<protein>
    <recommendedName>
        <fullName evidence="2">Anti-sigma factor</fullName>
    </recommendedName>
</protein>
<sequence length="84" mass="9611">MTTDHKTMSCEVFQSQLSDLVGSGADVHNHPHIQECEICRELYEQLQTIAEAAKQLFPDQEPEDKLWERIESAIKDEDGISNHD</sequence>
<dbReference type="RefSeq" id="WP_348261901.1">
    <property type="nucleotide sequence ID" value="NZ_CP121196.1"/>
</dbReference>
<name>A0AAU7DFA5_9BACT</name>
<evidence type="ECO:0000313" key="1">
    <source>
        <dbReference type="EMBL" id="XBH16672.1"/>
    </source>
</evidence>
<organism evidence="1">
    <name type="scientific">Telmatobacter sp. DSM 110680</name>
    <dbReference type="NCBI Taxonomy" id="3036704"/>
    <lineage>
        <taxon>Bacteria</taxon>
        <taxon>Pseudomonadati</taxon>
        <taxon>Acidobacteriota</taxon>
        <taxon>Terriglobia</taxon>
        <taxon>Terriglobales</taxon>
        <taxon>Acidobacteriaceae</taxon>
        <taxon>Telmatobacter</taxon>
    </lineage>
</organism>
<dbReference type="EMBL" id="CP121196">
    <property type="protein sequence ID" value="XBH16672.1"/>
    <property type="molecule type" value="Genomic_DNA"/>
</dbReference>
<gene>
    <name evidence="1" type="ORF">P8935_19110</name>
</gene>
<dbReference type="AlphaFoldDB" id="A0AAU7DFA5"/>
<proteinExistence type="predicted"/>
<evidence type="ECO:0008006" key="2">
    <source>
        <dbReference type="Google" id="ProtNLM"/>
    </source>
</evidence>
<reference evidence="1" key="1">
    <citation type="submission" date="2023-03" db="EMBL/GenBank/DDBJ databases">
        <title>Edaphobacter sp.</title>
        <authorList>
            <person name="Huber K.J."/>
            <person name="Papendorf J."/>
            <person name="Pilke C."/>
            <person name="Bunk B."/>
            <person name="Sproeer C."/>
            <person name="Pester M."/>
        </authorList>
    </citation>
    <scope>NUCLEOTIDE SEQUENCE</scope>
    <source>
        <strain evidence="1">DSM 110680</strain>
    </source>
</reference>
<accession>A0AAU7DFA5</accession>